<sequence>MRSAMVKNTLGRGEGTRGSLEIASEKPPSRRGVEFPTVSDRPPRWSILYELTITFHSSTITDLEGDRPPRIS</sequence>
<protein>
    <submittedName>
        <fullName evidence="2">Uncharacterized protein</fullName>
    </submittedName>
</protein>
<evidence type="ECO:0000256" key="1">
    <source>
        <dbReference type="SAM" id="MobiDB-lite"/>
    </source>
</evidence>
<dbReference type="EMBL" id="WIXP02000013">
    <property type="protein sequence ID" value="KAF6201012.1"/>
    <property type="molecule type" value="Genomic_DNA"/>
</dbReference>
<organism evidence="2 3">
    <name type="scientific">Apolygus lucorum</name>
    <name type="common">Small green plant bug</name>
    <name type="synonym">Lygocoris lucorum</name>
    <dbReference type="NCBI Taxonomy" id="248454"/>
    <lineage>
        <taxon>Eukaryota</taxon>
        <taxon>Metazoa</taxon>
        <taxon>Ecdysozoa</taxon>
        <taxon>Arthropoda</taxon>
        <taxon>Hexapoda</taxon>
        <taxon>Insecta</taxon>
        <taxon>Pterygota</taxon>
        <taxon>Neoptera</taxon>
        <taxon>Paraneoptera</taxon>
        <taxon>Hemiptera</taxon>
        <taxon>Heteroptera</taxon>
        <taxon>Panheteroptera</taxon>
        <taxon>Cimicomorpha</taxon>
        <taxon>Miridae</taxon>
        <taxon>Mirini</taxon>
        <taxon>Apolygus</taxon>
    </lineage>
</organism>
<feature type="region of interest" description="Disordered" evidence="1">
    <location>
        <begin position="1"/>
        <end position="37"/>
    </location>
</feature>
<gene>
    <name evidence="2" type="ORF">GE061_005459</name>
</gene>
<evidence type="ECO:0000313" key="2">
    <source>
        <dbReference type="EMBL" id="KAF6201012.1"/>
    </source>
</evidence>
<feature type="compositionally biased region" description="Basic and acidic residues" evidence="1">
    <location>
        <begin position="23"/>
        <end position="33"/>
    </location>
</feature>
<keyword evidence="3" id="KW-1185">Reference proteome</keyword>
<reference evidence="2" key="1">
    <citation type="journal article" date="2021" name="Mol. Ecol. Resour.">
        <title>Apolygus lucorum genome provides insights into omnivorousness and mesophyll feeding.</title>
        <authorList>
            <person name="Liu Y."/>
            <person name="Liu H."/>
            <person name="Wang H."/>
            <person name="Huang T."/>
            <person name="Liu B."/>
            <person name="Yang B."/>
            <person name="Yin L."/>
            <person name="Li B."/>
            <person name="Zhang Y."/>
            <person name="Zhang S."/>
            <person name="Jiang F."/>
            <person name="Zhang X."/>
            <person name="Ren Y."/>
            <person name="Wang B."/>
            <person name="Wang S."/>
            <person name="Lu Y."/>
            <person name="Wu K."/>
            <person name="Fan W."/>
            <person name="Wang G."/>
        </authorList>
    </citation>
    <scope>NUCLEOTIDE SEQUENCE</scope>
    <source>
        <strain evidence="2">12Hb</strain>
    </source>
</reference>
<evidence type="ECO:0000313" key="3">
    <source>
        <dbReference type="Proteomes" id="UP000466442"/>
    </source>
</evidence>
<comment type="caution">
    <text evidence="2">The sequence shown here is derived from an EMBL/GenBank/DDBJ whole genome shotgun (WGS) entry which is preliminary data.</text>
</comment>
<dbReference type="AlphaFoldDB" id="A0A8S9WWA5"/>
<name>A0A8S9WWA5_APOLU</name>
<proteinExistence type="predicted"/>
<dbReference type="Proteomes" id="UP000466442">
    <property type="component" value="Unassembled WGS sequence"/>
</dbReference>
<accession>A0A8S9WWA5</accession>